<gene>
    <name evidence="2" type="ORF">CLEP1334_LOCUS27192</name>
</gene>
<protein>
    <submittedName>
        <fullName evidence="2">Uncharacterized protein</fullName>
    </submittedName>
</protein>
<keyword evidence="1" id="KW-0732">Signal</keyword>
<feature type="chain" id="PRO_5031027434" evidence="1">
    <location>
        <begin position="16"/>
        <end position="121"/>
    </location>
</feature>
<proteinExistence type="predicted"/>
<name>A0A7S0JHI6_9EUKA</name>
<dbReference type="AlphaFoldDB" id="A0A7S0JHI6"/>
<evidence type="ECO:0000256" key="1">
    <source>
        <dbReference type="SAM" id="SignalP"/>
    </source>
</evidence>
<organism evidence="2">
    <name type="scientific">Calcidiscus leptoporus</name>
    <dbReference type="NCBI Taxonomy" id="127549"/>
    <lineage>
        <taxon>Eukaryota</taxon>
        <taxon>Haptista</taxon>
        <taxon>Haptophyta</taxon>
        <taxon>Prymnesiophyceae</taxon>
        <taxon>Coccolithales</taxon>
        <taxon>Calcidiscaceae</taxon>
        <taxon>Calcidiscus</taxon>
    </lineage>
</organism>
<dbReference type="EMBL" id="HBER01054479">
    <property type="protein sequence ID" value="CAD8551902.1"/>
    <property type="molecule type" value="Transcribed_RNA"/>
</dbReference>
<feature type="signal peptide" evidence="1">
    <location>
        <begin position="1"/>
        <end position="15"/>
    </location>
</feature>
<sequence length="121" mass="12367">MQATLLAVLAGACSALVVAPLKPVQALQRVPVTESPVMLADGTQSRRAMLASLGAVAIAPAANAMTVPGLNSKGLVPQTKTKTGPAEFTSVRDSSSFWSAKGIMDSVPKVKGIITPKTPVK</sequence>
<accession>A0A7S0JHI6</accession>
<evidence type="ECO:0000313" key="2">
    <source>
        <dbReference type="EMBL" id="CAD8551902.1"/>
    </source>
</evidence>
<reference evidence="2" key="1">
    <citation type="submission" date="2021-01" db="EMBL/GenBank/DDBJ databases">
        <authorList>
            <person name="Corre E."/>
            <person name="Pelletier E."/>
            <person name="Niang G."/>
            <person name="Scheremetjew M."/>
            <person name="Finn R."/>
            <person name="Kale V."/>
            <person name="Holt S."/>
            <person name="Cochrane G."/>
            <person name="Meng A."/>
            <person name="Brown T."/>
            <person name="Cohen L."/>
        </authorList>
    </citation>
    <scope>NUCLEOTIDE SEQUENCE</scope>
    <source>
        <strain evidence="2">RCC1130</strain>
    </source>
</reference>